<gene>
    <name evidence="1" type="ORF">SAMN02910414_00436</name>
</gene>
<proteinExistence type="predicted"/>
<dbReference type="AlphaFoldDB" id="A0A1H3G537"/>
<protein>
    <submittedName>
        <fullName evidence="1">Uncharacterized protein</fullName>
    </submittedName>
</protein>
<evidence type="ECO:0000313" key="1">
    <source>
        <dbReference type="EMBL" id="SDX98147.1"/>
    </source>
</evidence>
<evidence type="ECO:0000313" key="2">
    <source>
        <dbReference type="Proteomes" id="UP000183918"/>
    </source>
</evidence>
<keyword evidence="2" id="KW-1185">Reference proteome</keyword>
<accession>A0A1H3G537</accession>
<organism evidence="1 2">
    <name type="scientific">Lachnobacterium bovis DSM 14045</name>
    <dbReference type="NCBI Taxonomy" id="1122142"/>
    <lineage>
        <taxon>Bacteria</taxon>
        <taxon>Bacillati</taxon>
        <taxon>Bacillota</taxon>
        <taxon>Clostridia</taxon>
        <taxon>Lachnospirales</taxon>
        <taxon>Lachnospiraceae</taxon>
        <taxon>Lachnobacterium</taxon>
    </lineage>
</organism>
<sequence length="168" mass="19292">MNESTTRKNPSRENCEHEILRILNTEIKQTGKNTHFRSASDFMKYFESLYPTSGALAKQVQRAVKSLDMPKDKDGYFIINKTKQQYANECEISKILKQNNSYPIGTSNLECVFLNLPTDCSKYVISLFNKLDSLKETYITIIETTNGIMFLTENKDLLLSEINDIISL</sequence>
<dbReference type="RefSeq" id="WP_074715788.1">
    <property type="nucleotide sequence ID" value="NZ_FNPG01000006.1"/>
</dbReference>
<dbReference type="EMBL" id="FNPG01000006">
    <property type="protein sequence ID" value="SDX98147.1"/>
    <property type="molecule type" value="Genomic_DNA"/>
</dbReference>
<dbReference type="Proteomes" id="UP000183918">
    <property type="component" value="Unassembled WGS sequence"/>
</dbReference>
<dbReference type="OrthoDB" id="2066395at2"/>
<reference evidence="1 2" key="1">
    <citation type="submission" date="2016-10" db="EMBL/GenBank/DDBJ databases">
        <authorList>
            <person name="de Groot N.N."/>
        </authorList>
    </citation>
    <scope>NUCLEOTIDE SEQUENCE [LARGE SCALE GENOMIC DNA]</scope>
    <source>
        <strain evidence="1 2">DSM 14045</strain>
    </source>
</reference>
<name>A0A1H3G537_9FIRM</name>